<accession>A0A2Z4QFB6</accession>
<evidence type="ECO:0000313" key="1">
    <source>
        <dbReference type="EMBL" id="AWY08614.1"/>
    </source>
</evidence>
<name>A0A2Z4QFB6_9CAUD</name>
<dbReference type="Pfam" id="PF26125">
    <property type="entry name" value="AcrVA2-like"/>
    <property type="match status" value="1"/>
</dbReference>
<dbReference type="EMBL" id="MH248138">
    <property type="protein sequence ID" value="AWY08614.1"/>
    <property type="molecule type" value="Genomic_DNA"/>
</dbReference>
<organism evidence="1 2">
    <name type="scientific">Erwinia phage vB_EamM_Alexandra</name>
    <dbReference type="NCBI Taxonomy" id="2201424"/>
    <lineage>
        <taxon>Viruses</taxon>
        <taxon>Duplodnaviria</taxon>
        <taxon>Heunggongvirae</taxon>
        <taxon>Uroviricota</taxon>
        <taxon>Caudoviricetes</taxon>
        <taxon>Alexandravirus</taxon>
        <taxon>Alexandravirus alexandra</taxon>
    </lineage>
</organism>
<gene>
    <name evidence="1" type="ORF">Alexandra_251</name>
</gene>
<evidence type="ECO:0000313" key="2">
    <source>
        <dbReference type="Proteomes" id="UP000251795"/>
    </source>
</evidence>
<dbReference type="InterPro" id="IPR058915">
    <property type="entry name" value="AcrVA2-like"/>
</dbReference>
<sequence length="350" mass="39937">MGRGEPDGLPIFFCLRQQENSMSKSTPQIFLDLFLKDVRIFLPKFDKGLEAYFQKCKGKPGMSGVSLHQYMKWLNPLAKCPAGPSEISIITSGYLHYFWQFSKPNFVFDPTIVSHLVDSVLPDELPAEVLHRLPYWSQWITMPVSLQSKDNSMQLDFDGAFVGYTNINGRPALALAAPFVSDDPSIRSNDFTPFVTSYVYLDQPVRTELLVTNSHLLNVSDEVSRDQFASLIINVHHYLTKIVCCVLYICSEQQALHTEGHSQPRPQRLGKSYRITPPKDDRVITLGTEMAQLLKDFEAEVETCTRAFNGRRPHLRRAHYHHFWTGPKVGEQVLICKWLPPRVVRGTIPQ</sequence>
<keyword evidence="2" id="KW-1185">Reference proteome</keyword>
<protein>
    <submittedName>
        <fullName evidence="1">Uncharacterized protein</fullName>
    </submittedName>
</protein>
<reference evidence="1 2" key="1">
    <citation type="submission" date="2018-04" db="EMBL/GenBank/DDBJ databases">
        <authorList>
            <person name="Go L.Y."/>
            <person name="Mitchell J.A."/>
        </authorList>
    </citation>
    <scope>NUCLEOTIDE SEQUENCE [LARGE SCALE GENOMIC DNA]</scope>
</reference>
<proteinExistence type="predicted"/>
<dbReference type="Proteomes" id="UP000251795">
    <property type="component" value="Segment"/>
</dbReference>